<evidence type="ECO:0000256" key="10">
    <source>
        <dbReference type="PIRSR" id="PIRSR614732-1"/>
    </source>
</evidence>
<comment type="subunit">
    <text evidence="3 9">Homodimer.</text>
</comment>
<feature type="active site" description="For OMPdecase activity" evidence="10">
    <location>
        <position position="68"/>
    </location>
</feature>
<dbReference type="SMART" id="SM00934">
    <property type="entry name" value="OMPdecase"/>
    <property type="match status" value="1"/>
</dbReference>
<dbReference type="CDD" id="cd04725">
    <property type="entry name" value="OMP_decarboxylase_like"/>
    <property type="match status" value="1"/>
</dbReference>
<protein>
    <recommendedName>
        <fullName evidence="9">Orotidine 5'-phosphate decarboxylase</fullName>
        <ecNumber evidence="9">4.1.1.23</ecNumber>
    </recommendedName>
    <alternativeName>
        <fullName evidence="9">OMP decarboxylase</fullName>
        <shortName evidence="9">OMPDCase</shortName>
        <shortName evidence="9">OMPdecase</shortName>
    </alternativeName>
</protein>
<evidence type="ECO:0000256" key="6">
    <source>
        <dbReference type="ARBA" id="ARBA00023239"/>
    </source>
</evidence>
<feature type="binding site" evidence="9 11">
    <location>
        <position position="194"/>
    </location>
    <ligand>
        <name>substrate</name>
    </ligand>
</feature>
<keyword evidence="5 9" id="KW-0665">Pyrimidine biosynthesis</keyword>
<feature type="binding site" evidence="9">
    <location>
        <begin position="66"/>
        <end position="75"/>
    </location>
    <ligand>
        <name>substrate</name>
    </ligand>
</feature>
<accession>A0A4R1LBK9</accession>
<dbReference type="GO" id="GO:0006207">
    <property type="term" value="P:'de novo' pyrimidine nucleobase biosynthetic process"/>
    <property type="evidence" value="ECO:0007669"/>
    <property type="project" value="InterPro"/>
</dbReference>
<dbReference type="InterPro" id="IPR047596">
    <property type="entry name" value="OMPdecase_bac"/>
</dbReference>
<dbReference type="InterPro" id="IPR018089">
    <property type="entry name" value="OMPdecase_AS"/>
</dbReference>
<dbReference type="Gene3D" id="3.20.20.70">
    <property type="entry name" value="Aldolase class I"/>
    <property type="match status" value="1"/>
</dbReference>
<keyword evidence="15" id="KW-1185">Reference proteome</keyword>
<feature type="active site" description="For OMPdecase activity" evidence="10">
    <location>
        <position position="71"/>
    </location>
</feature>
<dbReference type="InterPro" id="IPR014732">
    <property type="entry name" value="OMPdecase"/>
</dbReference>
<dbReference type="UniPathway" id="UPA00070">
    <property type="reaction ID" value="UER00120"/>
</dbReference>
<keyword evidence="6 9" id="KW-0456">Lyase</keyword>
<name>A0A4R1LBK9_9BACT</name>
<feature type="active site" description="For OMPdecase activity" evidence="10">
    <location>
        <position position="66"/>
    </location>
</feature>
<evidence type="ECO:0000256" key="2">
    <source>
        <dbReference type="ARBA" id="ARBA00004861"/>
    </source>
</evidence>
<dbReference type="EMBL" id="SMGK01000001">
    <property type="protein sequence ID" value="TCK75752.1"/>
    <property type="molecule type" value="Genomic_DNA"/>
</dbReference>
<dbReference type="Pfam" id="PF00215">
    <property type="entry name" value="OMPdecase"/>
    <property type="match status" value="1"/>
</dbReference>
<evidence type="ECO:0000313" key="15">
    <source>
        <dbReference type="Proteomes" id="UP000295210"/>
    </source>
</evidence>
<dbReference type="EC" id="4.1.1.23" evidence="9"/>
<feature type="binding site" evidence="9 11">
    <location>
        <position position="125"/>
    </location>
    <ligand>
        <name>substrate</name>
    </ligand>
</feature>
<dbReference type="NCBIfam" id="NF001273">
    <property type="entry name" value="PRK00230.1"/>
    <property type="match status" value="1"/>
</dbReference>
<dbReference type="PANTHER" id="PTHR32119">
    <property type="entry name" value="OROTIDINE 5'-PHOSPHATE DECARBOXYLASE"/>
    <property type="match status" value="1"/>
</dbReference>
<dbReference type="AlphaFoldDB" id="A0A4R1LBK9"/>
<dbReference type="GO" id="GO:0005829">
    <property type="term" value="C:cytosol"/>
    <property type="evidence" value="ECO:0007669"/>
    <property type="project" value="TreeGrafter"/>
</dbReference>
<feature type="domain" description="Orotidine 5'-phosphate decarboxylase" evidence="13">
    <location>
        <begin position="11"/>
        <end position="230"/>
    </location>
</feature>
<dbReference type="InterPro" id="IPR013785">
    <property type="entry name" value="Aldolase_TIM"/>
</dbReference>
<reference evidence="14 15" key="1">
    <citation type="submission" date="2019-03" db="EMBL/GenBank/DDBJ databases">
        <title>Genomic Encyclopedia of Type Strains, Phase IV (KMG-IV): sequencing the most valuable type-strain genomes for metagenomic binning, comparative biology and taxonomic classification.</title>
        <authorList>
            <person name="Goeker M."/>
        </authorList>
    </citation>
    <scope>NUCLEOTIDE SEQUENCE [LARGE SCALE GENOMIC DNA]</scope>
    <source>
        <strain evidence="14 15">DSM 103428</strain>
    </source>
</reference>
<keyword evidence="4 9" id="KW-0210">Decarboxylase</keyword>
<sequence>MSPAMTAPRDRLIAALDFPDAQAALEEVLRLEGLIQWFKVGLELYLSAGASLVEKLKDQGYSVFLDLKFHDIPNTVAAAVRSVSKLEPEMLTLHASGGPAMMRAAAEAAASLPRTPRLLAVTVLTSMDQAQLTSVGVADAPAGQALKLARLAAECGIGGLVCSPEEAQEMKHALPSSCIVTPGIRPAEAAVGDQKRIATPAAAIHAGADYLVVGRPIFRANDPARAAQAILEEIAGAMGSTK</sequence>
<dbReference type="HAMAP" id="MF_01200_B">
    <property type="entry name" value="OMPdecase_type1_B"/>
    <property type="match status" value="1"/>
</dbReference>
<comment type="catalytic activity">
    <reaction evidence="7 9 12">
        <text>orotidine 5'-phosphate + H(+) = UMP + CO2</text>
        <dbReference type="Rhea" id="RHEA:11596"/>
        <dbReference type="ChEBI" id="CHEBI:15378"/>
        <dbReference type="ChEBI" id="CHEBI:16526"/>
        <dbReference type="ChEBI" id="CHEBI:57538"/>
        <dbReference type="ChEBI" id="CHEBI:57865"/>
        <dbReference type="EC" id="4.1.1.23"/>
    </reaction>
</comment>
<feature type="binding site" evidence="9 11">
    <location>
        <position position="17"/>
    </location>
    <ligand>
        <name>substrate</name>
    </ligand>
</feature>
<dbReference type="Proteomes" id="UP000295210">
    <property type="component" value="Unassembled WGS sequence"/>
</dbReference>
<evidence type="ECO:0000256" key="1">
    <source>
        <dbReference type="ARBA" id="ARBA00002356"/>
    </source>
</evidence>
<dbReference type="GO" id="GO:0004590">
    <property type="term" value="F:orotidine-5'-phosphate decarboxylase activity"/>
    <property type="evidence" value="ECO:0007669"/>
    <property type="project" value="UniProtKB-UniRule"/>
</dbReference>
<evidence type="ECO:0000256" key="8">
    <source>
        <dbReference type="ARBA" id="ARBA00061012"/>
    </source>
</evidence>
<comment type="similarity">
    <text evidence="8 9">Belongs to the OMP decarboxylase family. Type 1 subfamily.</text>
</comment>
<dbReference type="FunFam" id="3.20.20.70:FF:000015">
    <property type="entry name" value="Orotidine 5'-phosphate decarboxylase"/>
    <property type="match status" value="1"/>
</dbReference>
<dbReference type="SUPFAM" id="SSF51366">
    <property type="entry name" value="Ribulose-phoshate binding barrel"/>
    <property type="match status" value="1"/>
</dbReference>
<evidence type="ECO:0000259" key="13">
    <source>
        <dbReference type="SMART" id="SM00934"/>
    </source>
</evidence>
<feature type="binding site" evidence="9 11">
    <location>
        <position position="39"/>
    </location>
    <ligand>
        <name>substrate</name>
    </ligand>
</feature>
<evidence type="ECO:0000256" key="9">
    <source>
        <dbReference type="HAMAP-Rule" id="MF_01200"/>
    </source>
</evidence>
<organism evidence="14 15">
    <name type="scientific">Acidipila rosea</name>
    <dbReference type="NCBI Taxonomy" id="768535"/>
    <lineage>
        <taxon>Bacteria</taxon>
        <taxon>Pseudomonadati</taxon>
        <taxon>Acidobacteriota</taxon>
        <taxon>Terriglobia</taxon>
        <taxon>Terriglobales</taxon>
        <taxon>Acidobacteriaceae</taxon>
        <taxon>Acidipila</taxon>
    </lineage>
</organism>
<feature type="binding site" evidence="9 11">
    <location>
        <position position="185"/>
    </location>
    <ligand>
        <name>substrate</name>
    </ligand>
</feature>
<evidence type="ECO:0000256" key="12">
    <source>
        <dbReference type="RuleBase" id="RU000512"/>
    </source>
</evidence>
<comment type="pathway">
    <text evidence="2 9 12">Pyrimidine metabolism; UMP biosynthesis via de novo pathway; UMP from orotate: step 2/2.</text>
</comment>
<evidence type="ECO:0000256" key="5">
    <source>
        <dbReference type="ARBA" id="ARBA00022975"/>
    </source>
</evidence>
<feature type="binding site" evidence="9 11">
    <location>
        <position position="215"/>
    </location>
    <ligand>
        <name>substrate</name>
    </ligand>
</feature>
<dbReference type="InterPro" id="IPR011060">
    <property type="entry name" value="RibuloseP-bd_barrel"/>
</dbReference>
<dbReference type="InterPro" id="IPR001754">
    <property type="entry name" value="OMPdeCOase_dom"/>
</dbReference>
<dbReference type="PROSITE" id="PS00156">
    <property type="entry name" value="OMPDECASE"/>
    <property type="match status" value="1"/>
</dbReference>
<gene>
    <name evidence="9" type="primary">pyrF</name>
    <name evidence="14" type="ORF">C7378_0743</name>
</gene>
<evidence type="ECO:0000256" key="3">
    <source>
        <dbReference type="ARBA" id="ARBA00011738"/>
    </source>
</evidence>
<dbReference type="OrthoDB" id="9806203at2"/>
<comment type="function">
    <text evidence="1 9">Catalyzes the decarboxylation of orotidine 5'-monophosphate (OMP) to uridine 5'-monophosphate (UMP).</text>
</comment>
<dbReference type="PANTHER" id="PTHR32119:SF2">
    <property type="entry name" value="OROTIDINE 5'-PHOSPHATE DECARBOXYLASE"/>
    <property type="match status" value="1"/>
</dbReference>
<proteinExistence type="inferred from homology"/>
<comment type="caution">
    <text evidence="14">The sequence shown here is derived from an EMBL/GenBank/DDBJ whole genome shotgun (WGS) entry which is preliminary data.</text>
</comment>
<evidence type="ECO:0000256" key="7">
    <source>
        <dbReference type="ARBA" id="ARBA00049157"/>
    </source>
</evidence>
<evidence type="ECO:0000256" key="4">
    <source>
        <dbReference type="ARBA" id="ARBA00022793"/>
    </source>
</evidence>
<feature type="binding site" evidence="9 11">
    <location>
        <position position="214"/>
    </location>
    <ligand>
        <name>substrate</name>
    </ligand>
</feature>
<feature type="active site" description="Proton donor" evidence="9">
    <location>
        <position position="68"/>
    </location>
</feature>
<dbReference type="NCBIfam" id="TIGR01740">
    <property type="entry name" value="pyrF"/>
    <property type="match status" value="1"/>
</dbReference>
<dbReference type="GO" id="GO:0044205">
    <property type="term" value="P:'de novo' UMP biosynthetic process"/>
    <property type="evidence" value="ECO:0007669"/>
    <property type="project" value="UniProtKB-UniRule"/>
</dbReference>
<evidence type="ECO:0000256" key="11">
    <source>
        <dbReference type="PIRSR" id="PIRSR614732-2"/>
    </source>
</evidence>
<evidence type="ECO:0000313" key="14">
    <source>
        <dbReference type="EMBL" id="TCK75752.1"/>
    </source>
</evidence>